<evidence type="ECO:0000313" key="2">
    <source>
        <dbReference type="Proteomes" id="UP000238479"/>
    </source>
</evidence>
<evidence type="ECO:0000313" key="1">
    <source>
        <dbReference type="EMBL" id="PRQ32507.1"/>
    </source>
</evidence>
<gene>
    <name evidence="1" type="ORF">RchiOBHm_Chr5g0047141</name>
</gene>
<keyword evidence="2" id="KW-1185">Reference proteome</keyword>
<protein>
    <submittedName>
        <fullName evidence="1">Uncharacterized protein</fullName>
    </submittedName>
</protein>
<name>A0A2P6QEC9_ROSCH</name>
<organism evidence="1 2">
    <name type="scientific">Rosa chinensis</name>
    <name type="common">China rose</name>
    <dbReference type="NCBI Taxonomy" id="74649"/>
    <lineage>
        <taxon>Eukaryota</taxon>
        <taxon>Viridiplantae</taxon>
        <taxon>Streptophyta</taxon>
        <taxon>Embryophyta</taxon>
        <taxon>Tracheophyta</taxon>
        <taxon>Spermatophyta</taxon>
        <taxon>Magnoliopsida</taxon>
        <taxon>eudicotyledons</taxon>
        <taxon>Gunneridae</taxon>
        <taxon>Pentapetalae</taxon>
        <taxon>rosids</taxon>
        <taxon>fabids</taxon>
        <taxon>Rosales</taxon>
        <taxon>Rosaceae</taxon>
        <taxon>Rosoideae</taxon>
        <taxon>Rosoideae incertae sedis</taxon>
        <taxon>Rosa</taxon>
    </lineage>
</organism>
<dbReference type="Gramene" id="PRQ32507">
    <property type="protein sequence ID" value="PRQ32507"/>
    <property type="gene ID" value="RchiOBHm_Chr5g0047141"/>
</dbReference>
<reference evidence="1 2" key="1">
    <citation type="journal article" date="2018" name="Nat. Genet.">
        <title>The Rosa genome provides new insights in the design of modern roses.</title>
        <authorList>
            <person name="Bendahmane M."/>
        </authorList>
    </citation>
    <scope>NUCLEOTIDE SEQUENCE [LARGE SCALE GENOMIC DNA]</scope>
    <source>
        <strain evidence="2">cv. Old Blush</strain>
    </source>
</reference>
<comment type="caution">
    <text evidence="1">The sequence shown here is derived from an EMBL/GenBank/DDBJ whole genome shotgun (WGS) entry which is preliminary data.</text>
</comment>
<proteinExistence type="predicted"/>
<dbReference type="EMBL" id="PDCK01000043">
    <property type="protein sequence ID" value="PRQ32507.1"/>
    <property type="molecule type" value="Genomic_DNA"/>
</dbReference>
<dbReference type="Proteomes" id="UP000238479">
    <property type="component" value="Chromosome 5"/>
</dbReference>
<accession>A0A2P6QEC9</accession>
<sequence length="81" mass="9585">MWQFFILFTYHQNNLSRALLSINQSYQSYPPIQPRVPLSHSPFPHPHEIATHLSLSLTEYRYIYIYSLFTTPTGGELEKQQ</sequence>
<dbReference type="AlphaFoldDB" id="A0A2P6QEC9"/>